<keyword evidence="2" id="KW-1185">Reference proteome</keyword>
<evidence type="ECO:0000313" key="2">
    <source>
        <dbReference type="Proteomes" id="UP001593833"/>
    </source>
</evidence>
<name>A0ABV6YL54_UNCEI</name>
<accession>A0ABV6YL54</accession>
<proteinExistence type="predicted"/>
<dbReference type="Proteomes" id="UP001593833">
    <property type="component" value="Unassembled WGS sequence"/>
</dbReference>
<dbReference type="EMBL" id="JBHPKH010000067">
    <property type="protein sequence ID" value="MFC1573055.1"/>
    <property type="molecule type" value="Genomic_DNA"/>
</dbReference>
<evidence type="ECO:0000313" key="1">
    <source>
        <dbReference type="EMBL" id="MFC1573055.1"/>
    </source>
</evidence>
<reference evidence="1 2" key="1">
    <citation type="submission" date="2024-09" db="EMBL/GenBank/DDBJ databases">
        <authorList>
            <person name="D'Angelo T."/>
        </authorList>
    </citation>
    <scope>NUCLEOTIDE SEQUENCE [LARGE SCALE GENOMIC DNA]</scope>
    <source>
        <strain evidence="1">SAG AM-320-E07</strain>
    </source>
</reference>
<organism evidence="1 2">
    <name type="scientific">Eiseniibacteriota bacterium</name>
    <dbReference type="NCBI Taxonomy" id="2212470"/>
    <lineage>
        <taxon>Bacteria</taxon>
        <taxon>Candidatus Eiseniibacteriota</taxon>
    </lineage>
</organism>
<protein>
    <submittedName>
        <fullName evidence="1">Uncharacterized protein</fullName>
    </submittedName>
</protein>
<comment type="caution">
    <text evidence="1">The sequence shown here is derived from an EMBL/GenBank/DDBJ whole genome shotgun (WGS) entry which is preliminary data.</text>
</comment>
<sequence length="234" mass="26495">MSFSGNSGVILRKEMVDWGAVPRPIGKALVESTERIARLRIKITRAAKIRSMPPVHIVPQVWVTQDDSINGCATPLFVRNEIHMGVVIPAQTALCRDFRLVRRILVHEFAHCFAILTRVIDHLDSGRSGGPALPQRQSLDDTCAEVALLVLPDEWFGRTDARDFFRWKNPDSEAFAQTIEKLDLTQKLPTGYQLPEAFQVNGNLAVPSEITKHVRRLRRSRRHVRPLTRRAASH</sequence>
<gene>
    <name evidence="1" type="ORF">ACFL6M_05595</name>
</gene>